<organism evidence="1 2">
    <name type="scientific">Gracilibacillus kekensis</name>
    <dbReference type="NCBI Taxonomy" id="1027249"/>
    <lineage>
        <taxon>Bacteria</taxon>
        <taxon>Bacillati</taxon>
        <taxon>Bacillota</taxon>
        <taxon>Bacilli</taxon>
        <taxon>Bacillales</taxon>
        <taxon>Bacillaceae</taxon>
        <taxon>Gracilibacillus</taxon>
    </lineage>
</organism>
<gene>
    <name evidence="1" type="ORF">SAMN05216179_2934</name>
</gene>
<reference evidence="1 2" key="1">
    <citation type="submission" date="2016-11" db="EMBL/GenBank/DDBJ databases">
        <authorList>
            <person name="Jaros S."/>
            <person name="Januszkiewicz K."/>
            <person name="Wedrychowicz H."/>
        </authorList>
    </citation>
    <scope>NUCLEOTIDE SEQUENCE [LARGE SCALE GENOMIC DNA]</scope>
    <source>
        <strain evidence="1 2">CGMCC 1.10681</strain>
    </source>
</reference>
<accession>A0A1M7Q9A1</accession>
<keyword evidence="2" id="KW-1185">Reference proteome</keyword>
<dbReference type="AlphaFoldDB" id="A0A1M7Q9A1"/>
<protein>
    <submittedName>
        <fullName evidence="1">Uncharacterized protein</fullName>
    </submittedName>
</protein>
<dbReference type="Proteomes" id="UP000184184">
    <property type="component" value="Unassembled WGS sequence"/>
</dbReference>
<dbReference type="EMBL" id="FRCZ01000006">
    <property type="protein sequence ID" value="SHN27135.1"/>
    <property type="molecule type" value="Genomic_DNA"/>
</dbReference>
<evidence type="ECO:0000313" key="1">
    <source>
        <dbReference type="EMBL" id="SHN27135.1"/>
    </source>
</evidence>
<name>A0A1M7Q9A1_9BACI</name>
<proteinExistence type="predicted"/>
<dbReference type="RefSeq" id="WP_280174062.1">
    <property type="nucleotide sequence ID" value="NZ_FRCZ01000006.1"/>
</dbReference>
<sequence>MRKRKLEEINLIIEKNRKLANETIYKSLPPKRRKRSWTRTLGE</sequence>
<evidence type="ECO:0000313" key="2">
    <source>
        <dbReference type="Proteomes" id="UP000184184"/>
    </source>
</evidence>
<dbReference type="STRING" id="1027249.SAMN05216179_2934"/>